<comment type="caution">
    <text evidence="2">The sequence shown here is derived from an EMBL/GenBank/DDBJ whole genome shotgun (WGS) entry which is preliminary data.</text>
</comment>
<feature type="transmembrane region" description="Helical" evidence="1">
    <location>
        <begin position="39"/>
        <end position="59"/>
    </location>
</feature>
<gene>
    <name evidence="2" type="ORF">ACFOMG_15980</name>
</gene>
<reference evidence="3" key="1">
    <citation type="journal article" date="2019" name="Int. J. Syst. Evol. Microbiol.">
        <title>The Global Catalogue of Microorganisms (GCM) 10K type strain sequencing project: providing services to taxonomists for standard genome sequencing and annotation.</title>
        <authorList>
            <consortium name="The Broad Institute Genomics Platform"/>
            <consortium name="The Broad Institute Genome Sequencing Center for Infectious Disease"/>
            <person name="Wu L."/>
            <person name="Ma J."/>
        </authorList>
    </citation>
    <scope>NUCLEOTIDE SEQUENCE [LARGE SCALE GENOMIC DNA]</scope>
    <source>
        <strain evidence="3">KCTC 42424</strain>
    </source>
</reference>
<evidence type="ECO:0000313" key="2">
    <source>
        <dbReference type="EMBL" id="MFC3681604.1"/>
    </source>
</evidence>
<dbReference type="RefSeq" id="WP_376868109.1">
    <property type="nucleotide sequence ID" value="NZ_JBHRYB010000016.1"/>
</dbReference>
<feature type="transmembrane region" description="Helical" evidence="1">
    <location>
        <begin position="71"/>
        <end position="92"/>
    </location>
</feature>
<feature type="transmembrane region" description="Helical" evidence="1">
    <location>
        <begin position="12"/>
        <end position="32"/>
    </location>
</feature>
<keyword evidence="1" id="KW-1133">Transmembrane helix</keyword>
<feature type="transmembrane region" description="Helical" evidence="1">
    <location>
        <begin position="99"/>
        <end position="124"/>
    </location>
</feature>
<organism evidence="2 3">
    <name type="scientific">Bacterioplanoides pacificum</name>
    <dbReference type="NCBI Taxonomy" id="1171596"/>
    <lineage>
        <taxon>Bacteria</taxon>
        <taxon>Pseudomonadati</taxon>
        <taxon>Pseudomonadota</taxon>
        <taxon>Gammaproteobacteria</taxon>
        <taxon>Oceanospirillales</taxon>
        <taxon>Oceanospirillaceae</taxon>
        <taxon>Bacterioplanoides</taxon>
    </lineage>
</organism>
<keyword evidence="3" id="KW-1185">Reference proteome</keyword>
<name>A0ABV7VWK6_9GAMM</name>
<keyword evidence="1" id="KW-0812">Transmembrane</keyword>
<sequence>MDNFELFNLVSSLYNIHLLLGPVLLVLNVMLARRMFGRWLMVPFGLINSAFINLMPLLANINSHSVRPDDLMVVTLLVPAAFMIAYAVFYAFDFWGQFWLYLLMFMIFPWIRLMSFALQFMALLRPADGPDDHPR</sequence>
<protein>
    <submittedName>
        <fullName evidence="2">Uncharacterized protein</fullName>
    </submittedName>
</protein>
<dbReference type="EMBL" id="JBHRYB010000016">
    <property type="protein sequence ID" value="MFC3681604.1"/>
    <property type="molecule type" value="Genomic_DNA"/>
</dbReference>
<accession>A0ABV7VWK6</accession>
<evidence type="ECO:0000256" key="1">
    <source>
        <dbReference type="SAM" id="Phobius"/>
    </source>
</evidence>
<keyword evidence="1" id="KW-0472">Membrane</keyword>
<dbReference type="Proteomes" id="UP001595722">
    <property type="component" value="Unassembled WGS sequence"/>
</dbReference>
<evidence type="ECO:0000313" key="3">
    <source>
        <dbReference type="Proteomes" id="UP001595722"/>
    </source>
</evidence>
<proteinExistence type="predicted"/>